<protein>
    <submittedName>
        <fullName evidence="2">Uncharacterized protein</fullName>
    </submittedName>
</protein>
<feature type="compositionally biased region" description="Polar residues" evidence="1">
    <location>
        <begin position="172"/>
        <end position="183"/>
    </location>
</feature>
<evidence type="ECO:0000313" key="3">
    <source>
        <dbReference type="Proteomes" id="UP000322873"/>
    </source>
</evidence>
<gene>
    <name evidence="2" type="ORF">EYC84_002034</name>
</gene>
<feature type="compositionally biased region" description="Basic and acidic residues" evidence="1">
    <location>
        <begin position="12"/>
        <end position="29"/>
    </location>
</feature>
<feature type="compositionally biased region" description="Polar residues" evidence="1">
    <location>
        <begin position="86"/>
        <end position="104"/>
    </location>
</feature>
<accession>A0A5M9JUI2</accession>
<dbReference type="Proteomes" id="UP000322873">
    <property type="component" value="Unassembled WGS sequence"/>
</dbReference>
<keyword evidence="3" id="KW-1185">Reference proteome</keyword>
<comment type="caution">
    <text evidence="2">The sequence shown here is derived from an EMBL/GenBank/DDBJ whole genome shotgun (WGS) entry which is preliminary data.</text>
</comment>
<name>A0A5M9JUI2_MONFR</name>
<dbReference type="AlphaFoldDB" id="A0A5M9JUI2"/>
<organism evidence="2 3">
    <name type="scientific">Monilinia fructicola</name>
    <name type="common">Brown rot fungus</name>
    <name type="synonym">Ciboria fructicola</name>
    <dbReference type="NCBI Taxonomy" id="38448"/>
    <lineage>
        <taxon>Eukaryota</taxon>
        <taxon>Fungi</taxon>
        <taxon>Dikarya</taxon>
        <taxon>Ascomycota</taxon>
        <taxon>Pezizomycotina</taxon>
        <taxon>Leotiomycetes</taxon>
        <taxon>Helotiales</taxon>
        <taxon>Sclerotiniaceae</taxon>
        <taxon>Monilinia</taxon>
    </lineage>
</organism>
<feature type="region of interest" description="Disordered" evidence="1">
    <location>
        <begin position="135"/>
        <end position="200"/>
    </location>
</feature>
<feature type="compositionally biased region" description="Polar residues" evidence="1">
    <location>
        <begin position="1"/>
        <end position="10"/>
    </location>
</feature>
<dbReference type="EMBL" id="VICG01000005">
    <property type="protein sequence ID" value="KAA8572113.1"/>
    <property type="molecule type" value="Genomic_DNA"/>
</dbReference>
<dbReference type="VEuPathDB" id="FungiDB:MFRU_018g01190"/>
<evidence type="ECO:0000313" key="2">
    <source>
        <dbReference type="EMBL" id="KAA8572113.1"/>
    </source>
</evidence>
<proteinExistence type="predicted"/>
<feature type="region of interest" description="Disordered" evidence="1">
    <location>
        <begin position="82"/>
        <end position="108"/>
    </location>
</feature>
<feature type="region of interest" description="Disordered" evidence="1">
    <location>
        <begin position="1"/>
        <end position="51"/>
    </location>
</feature>
<sequence length="438" mass="48762">MSSLRKTSLPSLERKASLRDRASESKVQESSEAPPNPHKPQIKASSRVPKRKGTLALVNLTAEAEPIPGRVEAYRPLLPMPGNAAAPSNTYETMANTPSSSDSVPTKRRKINHDPLLSLKSSATASASLSAMSMTSATAKPTTERTRNAKYNQQATARSHIKTSKSEHKNRVNVTSGNLSMNSRDLEIPPSNDSMSDGEQSEEPLDKVCVICAGNDKDYAKFVFTKVQFKYILEKVPHFKTYLAAAGSTSINIADFLGSSLRVVIQWVTTDVLMDLNPRKLGRRRGLCDYPFVETYTMANTFGLTSLCDEMMDSVLKALWGNKEDGCILPDIRDLNLVYSRTKPGNPLRKLYISILDWNLISDECNRVKTIPEISSPELWDLLKYSGHAGVDYINYARSQVTDRIFFHPIEPRKWKPCELHQHAITKYCPLEKKPGAA</sequence>
<evidence type="ECO:0000256" key="1">
    <source>
        <dbReference type="SAM" id="MobiDB-lite"/>
    </source>
</evidence>
<reference evidence="2 3" key="1">
    <citation type="submission" date="2019-06" db="EMBL/GenBank/DDBJ databases">
        <title>Genome Sequence of the Brown Rot Fungal Pathogen Monilinia fructicola.</title>
        <authorList>
            <person name="De Miccolis Angelini R.M."/>
            <person name="Landi L."/>
            <person name="Abate D."/>
            <person name="Pollastro S."/>
            <person name="Romanazzi G."/>
            <person name="Faretra F."/>
        </authorList>
    </citation>
    <scope>NUCLEOTIDE SEQUENCE [LARGE SCALE GENOMIC DNA]</scope>
    <source>
        <strain evidence="2 3">Mfrc123</strain>
    </source>
</reference>
<dbReference type="OrthoDB" id="3537181at2759"/>